<dbReference type="RefSeq" id="WP_111439680.1">
    <property type="nucleotide sequence ID" value="NZ_QKZI01000004.1"/>
</dbReference>
<proteinExistence type="predicted"/>
<gene>
    <name evidence="1" type="ORF">C7437_10445</name>
</gene>
<reference evidence="1 2" key="1">
    <citation type="submission" date="2018-06" db="EMBL/GenBank/DDBJ databases">
        <title>Genomic Encyclopedia of Type Strains, Phase IV (KMG-IV): sequencing the most valuable type-strain genomes for metagenomic binning, comparative biology and taxonomic classification.</title>
        <authorList>
            <person name="Goeker M."/>
        </authorList>
    </citation>
    <scope>NUCLEOTIDE SEQUENCE [LARGE SCALE GENOMIC DNA]</scope>
    <source>
        <strain evidence="1 2">DSM 5</strain>
    </source>
</reference>
<dbReference type="OrthoDB" id="2626955at2"/>
<evidence type="ECO:0000313" key="2">
    <source>
        <dbReference type="Proteomes" id="UP000248646"/>
    </source>
</evidence>
<keyword evidence="2" id="KW-1185">Reference proteome</keyword>
<dbReference type="Pfam" id="PF06949">
    <property type="entry name" value="DUF1292"/>
    <property type="match status" value="1"/>
</dbReference>
<dbReference type="Proteomes" id="UP000248646">
    <property type="component" value="Unassembled WGS sequence"/>
</dbReference>
<dbReference type="InterPro" id="IPR009711">
    <property type="entry name" value="UPF0473"/>
</dbReference>
<protein>
    <submittedName>
        <fullName evidence="1">Uncharacterized protein DUF1292</fullName>
    </submittedName>
</protein>
<evidence type="ECO:0000313" key="1">
    <source>
        <dbReference type="EMBL" id="PZX04533.1"/>
    </source>
</evidence>
<accession>A0A2W7MG11</accession>
<dbReference type="EMBL" id="QKZI01000004">
    <property type="protein sequence ID" value="PZX04533.1"/>
    <property type="molecule type" value="Genomic_DNA"/>
</dbReference>
<comment type="caution">
    <text evidence="1">The sequence shown here is derived from an EMBL/GenBank/DDBJ whole genome shotgun (WGS) entry which is preliminary data.</text>
</comment>
<organism evidence="1 2">
    <name type="scientific">Psychrobacillus insolitus</name>
    <dbReference type="NCBI Taxonomy" id="1461"/>
    <lineage>
        <taxon>Bacteria</taxon>
        <taxon>Bacillati</taxon>
        <taxon>Bacillota</taxon>
        <taxon>Bacilli</taxon>
        <taxon>Bacillales</taxon>
        <taxon>Bacillaceae</taxon>
        <taxon>Psychrobacillus</taxon>
    </lineage>
</organism>
<name>A0A2W7MG11_9BACI</name>
<dbReference type="AlphaFoldDB" id="A0A2W7MG11"/>
<sequence length="97" mass="11160">MEEELEKIEVGAIFMVLDENDEEQEMEVLGLLTVDEIQYAAVGFTDDIESESEEDMDLFFFRVEDDEELSFIDTDEEFDKVSAAFKELEEAAATEVE</sequence>